<dbReference type="AlphaFoldDB" id="A0A1J5GPL6"/>
<dbReference type="Proteomes" id="UP000231493">
    <property type="component" value="Unassembled WGS sequence"/>
</dbReference>
<sequence length="83" mass="9615">MSKKNIISSFLINKVQDNLYHPAPIETFLIIFSSNLILIYILFYAPAKYHIKYAIAPIIAAHQYQAKSAILLHLPFFYNIFLV</sequence>
<reference evidence="3" key="3">
    <citation type="submission" date="2017-09" db="EMBL/GenBank/DDBJ databases">
        <title>Depth-based differentiation of microbial function through sediment-hosted aquifers and enrichment of novel symbionts in the deep terrestrial subsurface.</title>
        <authorList>
            <person name="Probst A.J."/>
            <person name="Ladd B."/>
            <person name="Jarett J.K."/>
            <person name="Geller-Mcgrath D.E."/>
            <person name="Sieber C.M.K."/>
            <person name="Emerson J.B."/>
            <person name="Anantharaman K."/>
            <person name="Thomas B.C."/>
            <person name="Malmstrom R."/>
            <person name="Stieglmeier M."/>
            <person name="Klingl A."/>
            <person name="Woyke T."/>
            <person name="Ryan C.M."/>
            <person name="Banfield J.F."/>
        </authorList>
    </citation>
    <scope>NUCLEOTIDE SEQUENCE</scope>
    <source>
        <strain evidence="3">CG_4_8_14_3_um_filter_34_18</strain>
    </source>
</reference>
<keyword evidence="1" id="KW-0812">Transmembrane</keyword>
<accession>A0A1J5GPL6</accession>
<accession>A0A2M8CEL3</accession>
<evidence type="ECO:0000313" key="7">
    <source>
        <dbReference type="Proteomes" id="UP000228560"/>
    </source>
</evidence>
<evidence type="ECO:0000256" key="1">
    <source>
        <dbReference type="SAM" id="Phobius"/>
    </source>
</evidence>
<keyword evidence="1" id="KW-1133">Transmembrane helix</keyword>
<protein>
    <submittedName>
        <fullName evidence="2">Uncharacterized protein</fullName>
    </submittedName>
</protein>
<dbReference type="EMBL" id="PFTV01000057">
    <property type="protein sequence ID" value="PJB57439.1"/>
    <property type="molecule type" value="Genomic_DNA"/>
</dbReference>
<dbReference type="Proteomes" id="UP000230646">
    <property type="component" value="Unassembled WGS sequence"/>
</dbReference>
<reference evidence="7 8" key="2">
    <citation type="submission" date="2017-09" db="EMBL/GenBank/DDBJ databases">
        <title>Depth-based differentiation of microbial function through sediment-hosted aquifers and enrichment of novel symbionts in the deep terrestrial subsurface.</title>
        <authorList>
            <person name="Probst A.J."/>
            <person name="Ladd B."/>
            <person name="Jarett J.K."/>
            <person name="Geller-Mcgrath D.E."/>
            <person name="Sieber C.M."/>
            <person name="Emerson J.B."/>
            <person name="Anantharaman K."/>
            <person name="Thomas B.C."/>
            <person name="Malmstrom R."/>
            <person name="Stieglmeier M."/>
            <person name="Klingl A."/>
            <person name="Woyke T."/>
            <person name="Ryan C.M."/>
            <person name="Banfield J.F."/>
        </authorList>
    </citation>
    <scope>NUCLEOTIDE SEQUENCE [LARGE SCALE GENOMIC DNA]</scope>
    <source>
        <strain evidence="4">CG_4_10_14_3_um_filter_34_13</strain>
        <strain evidence="5">CG_4_9_14_3_um_filter_33_16</strain>
    </source>
</reference>
<dbReference type="Proteomes" id="UP000182763">
    <property type="component" value="Unassembled WGS sequence"/>
</dbReference>
<gene>
    <name evidence="2" type="ORF">AUK42_00820</name>
    <name evidence="5" type="ORF">CO097_02490</name>
    <name evidence="4" type="ORF">COZ07_00615</name>
    <name evidence="3" type="ORF">COZ58_01070</name>
</gene>
<feature type="transmembrane region" description="Helical" evidence="1">
    <location>
        <begin position="27"/>
        <end position="45"/>
    </location>
</feature>
<evidence type="ECO:0000313" key="8">
    <source>
        <dbReference type="Proteomes" id="UP000230646"/>
    </source>
</evidence>
<evidence type="ECO:0000313" key="2">
    <source>
        <dbReference type="EMBL" id="OIP74745.1"/>
    </source>
</evidence>
<evidence type="ECO:0000313" key="4">
    <source>
        <dbReference type="EMBL" id="PIY33864.1"/>
    </source>
</evidence>
<keyword evidence="1" id="KW-0472">Membrane</keyword>
<accession>A0A2M7PU53</accession>
<evidence type="ECO:0000313" key="3">
    <source>
        <dbReference type="EMBL" id="PIX35198.1"/>
    </source>
</evidence>
<dbReference type="EMBL" id="PFIP01000016">
    <property type="protein sequence ID" value="PIX35198.1"/>
    <property type="molecule type" value="Genomic_DNA"/>
</dbReference>
<dbReference type="Proteomes" id="UP000228560">
    <property type="component" value="Unassembled WGS sequence"/>
</dbReference>
<dbReference type="EMBL" id="MNYY01000016">
    <property type="protein sequence ID" value="OIP74745.1"/>
    <property type="molecule type" value="Genomic_DNA"/>
</dbReference>
<organism evidence="2 6">
    <name type="scientific">Candidatus Infernicultor aquiphilus</name>
    <dbReference type="NCBI Taxonomy" id="1805029"/>
    <lineage>
        <taxon>Bacteria</taxon>
        <taxon>Pseudomonadati</taxon>
        <taxon>Atribacterota</taxon>
        <taxon>Candidatus Phoenicimicrobiia</taxon>
        <taxon>Candidatus Pheonicimicrobiales</taxon>
        <taxon>Candidatus Phoenicimicrobiaceae</taxon>
        <taxon>Candidatus Infernicultor</taxon>
    </lineage>
</organism>
<reference evidence="2 6" key="1">
    <citation type="journal article" date="2016" name="Environ. Microbiol.">
        <title>Genomic resolution of a cold subsurface aquifer community provides metabolic insights for novel microbes adapted to high CO concentrations.</title>
        <authorList>
            <person name="Probst A.J."/>
            <person name="Castelle C.J."/>
            <person name="Singh A."/>
            <person name="Brown C.T."/>
            <person name="Anantharaman K."/>
            <person name="Sharon I."/>
            <person name="Hug L.A."/>
            <person name="Burstein D."/>
            <person name="Emerson J.B."/>
            <person name="Thomas B.C."/>
            <person name="Banfield J.F."/>
        </authorList>
    </citation>
    <scope>NUCLEOTIDE SEQUENCE [LARGE SCALE GENOMIC DNA]</scope>
    <source>
        <strain evidence="2">CG2_30_33_13</strain>
    </source>
</reference>
<proteinExistence type="predicted"/>
<name>A0A1J5GPL6_9BACT</name>
<evidence type="ECO:0000313" key="5">
    <source>
        <dbReference type="EMBL" id="PJB57439.1"/>
    </source>
</evidence>
<evidence type="ECO:0000313" key="6">
    <source>
        <dbReference type="Proteomes" id="UP000182763"/>
    </source>
</evidence>
<comment type="caution">
    <text evidence="2">The sequence shown here is derived from an EMBL/GenBank/DDBJ whole genome shotgun (WGS) entry which is preliminary data.</text>
</comment>
<accession>A0A2M7KAM9</accession>
<dbReference type="EMBL" id="PFKO01000019">
    <property type="protein sequence ID" value="PIY33864.1"/>
    <property type="molecule type" value="Genomic_DNA"/>
</dbReference>